<dbReference type="AlphaFoldDB" id="M2Y2B7"/>
<organism evidence="1 2">
    <name type="scientific">Dothistroma septosporum (strain NZE10 / CBS 128990)</name>
    <name type="common">Red band needle blight fungus</name>
    <name type="synonym">Mycosphaerella pini</name>
    <dbReference type="NCBI Taxonomy" id="675120"/>
    <lineage>
        <taxon>Eukaryota</taxon>
        <taxon>Fungi</taxon>
        <taxon>Dikarya</taxon>
        <taxon>Ascomycota</taxon>
        <taxon>Pezizomycotina</taxon>
        <taxon>Dothideomycetes</taxon>
        <taxon>Dothideomycetidae</taxon>
        <taxon>Mycosphaerellales</taxon>
        <taxon>Mycosphaerellaceae</taxon>
        <taxon>Dothistroma</taxon>
    </lineage>
</organism>
<sequence length="134" mass="15844">MARDDTKRLTKPLDPTAPTIAWMPPADGRRIWNKLPAELRDIIFEMAYVPSQPIRPLSKCMWAQKEAELRQGQDEEYWIFYKHAEFYLKDDEVMYHFLIDDQMDGWPHRYAQHAVSIVDNQCLSHGRLLSPHCT</sequence>
<accession>M2Y2B7</accession>
<dbReference type="EMBL" id="KB446545">
    <property type="protein sequence ID" value="EME39444.1"/>
    <property type="molecule type" value="Genomic_DNA"/>
</dbReference>
<evidence type="ECO:0000313" key="1">
    <source>
        <dbReference type="EMBL" id="EME39444.1"/>
    </source>
</evidence>
<reference evidence="1 2" key="2">
    <citation type="journal article" date="2012" name="PLoS Pathog.">
        <title>Diverse lifestyles and strategies of plant pathogenesis encoded in the genomes of eighteen Dothideomycetes fungi.</title>
        <authorList>
            <person name="Ohm R.A."/>
            <person name="Feau N."/>
            <person name="Henrissat B."/>
            <person name="Schoch C.L."/>
            <person name="Horwitz B.A."/>
            <person name="Barry K.W."/>
            <person name="Condon B.J."/>
            <person name="Copeland A.C."/>
            <person name="Dhillon B."/>
            <person name="Glaser F."/>
            <person name="Hesse C.N."/>
            <person name="Kosti I."/>
            <person name="LaButti K."/>
            <person name="Lindquist E.A."/>
            <person name="Lucas S."/>
            <person name="Salamov A.A."/>
            <person name="Bradshaw R.E."/>
            <person name="Ciuffetti L."/>
            <person name="Hamelin R.C."/>
            <person name="Kema G.H.J."/>
            <person name="Lawrence C."/>
            <person name="Scott J.A."/>
            <person name="Spatafora J.W."/>
            <person name="Turgeon B.G."/>
            <person name="de Wit P.J.G.M."/>
            <person name="Zhong S."/>
            <person name="Goodwin S.B."/>
            <person name="Grigoriev I.V."/>
        </authorList>
    </citation>
    <scope>NUCLEOTIDE SEQUENCE [LARGE SCALE GENOMIC DNA]</scope>
    <source>
        <strain evidence="2">NZE10 / CBS 128990</strain>
    </source>
</reference>
<proteinExistence type="predicted"/>
<reference evidence="2" key="1">
    <citation type="journal article" date="2012" name="PLoS Genet.">
        <title>The genomes of the fungal plant pathogens Cladosporium fulvum and Dothistroma septosporum reveal adaptation to different hosts and lifestyles but also signatures of common ancestry.</title>
        <authorList>
            <person name="de Wit P.J.G.M."/>
            <person name="van der Burgt A."/>
            <person name="Oekmen B."/>
            <person name="Stergiopoulos I."/>
            <person name="Abd-Elsalam K.A."/>
            <person name="Aerts A.L."/>
            <person name="Bahkali A.H."/>
            <person name="Beenen H.G."/>
            <person name="Chettri P."/>
            <person name="Cox M.P."/>
            <person name="Datema E."/>
            <person name="de Vries R.P."/>
            <person name="Dhillon B."/>
            <person name="Ganley A.R."/>
            <person name="Griffiths S.A."/>
            <person name="Guo Y."/>
            <person name="Hamelin R.C."/>
            <person name="Henrissat B."/>
            <person name="Kabir M.S."/>
            <person name="Jashni M.K."/>
            <person name="Kema G."/>
            <person name="Klaubauf S."/>
            <person name="Lapidus A."/>
            <person name="Levasseur A."/>
            <person name="Lindquist E."/>
            <person name="Mehrabi R."/>
            <person name="Ohm R.A."/>
            <person name="Owen T.J."/>
            <person name="Salamov A."/>
            <person name="Schwelm A."/>
            <person name="Schijlen E."/>
            <person name="Sun H."/>
            <person name="van den Burg H.A."/>
            <person name="van Ham R.C.H.J."/>
            <person name="Zhang S."/>
            <person name="Goodwin S.B."/>
            <person name="Grigoriev I.V."/>
            <person name="Collemare J."/>
            <person name="Bradshaw R.E."/>
        </authorList>
    </citation>
    <scope>NUCLEOTIDE SEQUENCE [LARGE SCALE GENOMIC DNA]</scope>
    <source>
        <strain evidence="2">NZE10 / CBS 128990</strain>
    </source>
</reference>
<keyword evidence="2" id="KW-1185">Reference proteome</keyword>
<gene>
    <name evidence="1" type="ORF">DOTSEDRAFT_28594</name>
</gene>
<protein>
    <submittedName>
        <fullName evidence="1">Uncharacterized protein</fullName>
    </submittedName>
</protein>
<dbReference type="HOGENOM" id="CLU_1896160_0_0_1"/>
<dbReference type="Proteomes" id="UP000016933">
    <property type="component" value="Unassembled WGS sequence"/>
</dbReference>
<dbReference type="OrthoDB" id="10475025at2759"/>
<evidence type="ECO:0000313" key="2">
    <source>
        <dbReference type="Proteomes" id="UP000016933"/>
    </source>
</evidence>
<name>M2Y2B7_DOTSN</name>